<protein>
    <submittedName>
        <fullName evidence="2">Uncharacterized protein</fullName>
    </submittedName>
</protein>
<gene>
    <name evidence="2" type="ORF">C8N34_1405</name>
</gene>
<sequence>MEELSIKVDDSQFRRHLTNLEVAQLPFAAANALNDTAKDALEYIQRRMEVVFDRPTRFTKNALMVWRADKRNLEAQVKERPSVGKRHYLKVEEGGGARPQTGVEKLLSSRVAWGGVIRSVLPGEHARLDGSGNWSSGERNQVLSALGAQRDPRSNTTERSAKRAPKRARYFVPQHGLAPGVYRRARPDDIAVRVLKFSDKAPTYSPRLGFYDGVEDVWQRRLPEHLDRRLAEAVARAR</sequence>
<dbReference type="Proteomes" id="UP000244224">
    <property type="component" value="Unassembled WGS sequence"/>
</dbReference>
<comment type="caution">
    <text evidence="2">The sequence shown here is derived from an EMBL/GenBank/DDBJ whole genome shotgun (WGS) entry which is preliminary data.</text>
</comment>
<evidence type="ECO:0000256" key="1">
    <source>
        <dbReference type="SAM" id="MobiDB-lite"/>
    </source>
</evidence>
<reference evidence="2 3" key="1">
    <citation type="submission" date="2018-04" db="EMBL/GenBank/DDBJ databases">
        <title>Genomic Encyclopedia of Archaeal and Bacterial Type Strains, Phase II (KMG-II): from individual species to whole genera.</title>
        <authorList>
            <person name="Goeker M."/>
        </authorList>
    </citation>
    <scope>NUCLEOTIDE SEQUENCE [LARGE SCALE GENOMIC DNA]</scope>
    <source>
        <strain evidence="2 3">DSM 21823</strain>
    </source>
</reference>
<evidence type="ECO:0000313" key="2">
    <source>
        <dbReference type="EMBL" id="PTX39025.1"/>
    </source>
</evidence>
<organism evidence="2 3">
    <name type="scientific">Gemmobacter caeni</name>
    <dbReference type="NCBI Taxonomy" id="589035"/>
    <lineage>
        <taxon>Bacteria</taxon>
        <taxon>Pseudomonadati</taxon>
        <taxon>Pseudomonadota</taxon>
        <taxon>Alphaproteobacteria</taxon>
        <taxon>Rhodobacterales</taxon>
        <taxon>Paracoccaceae</taxon>
        <taxon>Gemmobacter</taxon>
    </lineage>
</organism>
<dbReference type="RefSeq" id="WP_108130963.1">
    <property type="nucleotide sequence ID" value="NZ_QBKP01000040.1"/>
</dbReference>
<feature type="region of interest" description="Disordered" evidence="1">
    <location>
        <begin position="144"/>
        <end position="166"/>
    </location>
</feature>
<proteinExistence type="predicted"/>
<accession>A0A2T6A5F0</accession>
<name>A0A2T6A5F0_9RHOB</name>
<keyword evidence="3" id="KW-1185">Reference proteome</keyword>
<dbReference type="EMBL" id="QBKP01000040">
    <property type="protein sequence ID" value="PTX39025.1"/>
    <property type="molecule type" value="Genomic_DNA"/>
</dbReference>
<evidence type="ECO:0000313" key="3">
    <source>
        <dbReference type="Proteomes" id="UP000244224"/>
    </source>
</evidence>
<dbReference type="OrthoDB" id="7564032at2"/>
<dbReference type="AlphaFoldDB" id="A0A2T6A5F0"/>